<name>A0A1R0GLG7_9FUNG</name>
<gene>
    <name evidence="1" type="ORF">AYI68_g8232</name>
</gene>
<sequence length="70" mass="8090">MFCSGRHTRTRPSDMPAAKYLPSLLHPTQHTLALVPRSVSILWFENILLIIYKSFFYSFSFPVNNVLFGD</sequence>
<evidence type="ECO:0000313" key="2">
    <source>
        <dbReference type="Proteomes" id="UP000187455"/>
    </source>
</evidence>
<dbReference type="Proteomes" id="UP000187455">
    <property type="component" value="Unassembled WGS sequence"/>
</dbReference>
<dbReference type="AlphaFoldDB" id="A0A1R0GLG7"/>
<keyword evidence="2" id="KW-1185">Reference proteome</keyword>
<comment type="caution">
    <text evidence="1">The sequence shown here is derived from an EMBL/GenBank/DDBJ whole genome shotgun (WGS) entry which is preliminary data.</text>
</comment>
<accession>A0A1R0GLG7</accession>
<organism evidence="1 2">
    <name type="scientific">Smittium mucronatum</name>
    <dbReference type="NCBI Taxonomy" id="133383"/>
    <lineage>
        <taxon>Eukaryota</taxon>
        <taxon>Fungi</taxon>
        <taxon>Fungi incertae sedis</taxon>
        <taxon>Zoopagomycota</taxon>
        <taxon>Kickxellomycotina</taxon>
        <taxon>Harpellomycetes</taxon>
        <taxon>Harpellales</taxon>
        <taxon>Legeriomycetaceae</taxon>
        <taxon>Smittium</taxon>
    </lineage>
</organism>
<evidence type="ECO:0000313" key="1">
    <source>
        <dbReference type="EMBL" id="OLY77733.1"/>
    </source>
</evidence>
<reference evidence="1 2" key="1">
    <citation type="journal article" date="2016" name="Mol. Biol. Evol.">
        <title>Genome-Wide Survey of Gut Fungi (Harpellales) Reveals the First Horizontally Transferred Ubiquitin Gene from a Mosquito Host.</title>
        <authorList>
            <person name="Wang Y."/>
            <person name="White M.M."/>
            <person name="Kvist S."/>
            <person name="Moncalvo J.M."/>
        </authorList>
    </citation>
    <scope>NUCLEOTIDE SEQUENCE [LARGE SCALE GENOMIC DNA]</scope>
    <source>
        <strain evidence="1 2">ALG-7-W6</strain>
    </source>
</reference>
<proteinExistence type="predicted"/>
<dbReference type="EMBL" id="LSSL01007709">
    <property type="protein sequence ID" value="OLY77733.1"/>
    <property type="molecule type" value="Genomic_DNA"/>
</dbReference>
<protein>
    <submittedName>
        <fullName evidence="1">Uncharacterized protein</fullName>
    </submittedName>
</protein>